<dbReference type="EMBL" id="AP019840">
    <property type="protein sequence ID" value="BBM53397.1"/>
    <property type="molecule type" value="Genomic_DNA"/>
</dbReference>
<proteinExistence type="predicted"/>
<reference evidence="1 2" key="1">
    <citation type="submission" date="2019-07" db="EMBL/GenBank/DDBJ databases">
        <title>Complete Genome Sequence of Leptotrichia trevisanii Strain JMUB3935.</title>
        <authorList>
            <person name="Watanabe S."/>
            <person name="Cui L."/>
        </authorList>
    </citation>
    <scope>NUCLEOTIDE SEQUENCE [LARGE SCALE GENOMIC DNA]</scope>
    <source>
        <strain evidence="1 2">JMUB3935</strain>
    </source>
</reference>
<dbReference type="Proteomes" id="UP000321378">
    <property type="component" value="Chromosome"/>
</dbReference>
<sequence>MVEKQKIIKEWAKENCFGYPQQGIAKMEYYDWGFEKLKKKIPSITEKEIKGFEYDGIYDEYELSPSEYGNEDLVKIMKKSDMIHNVSNIKCVIVGRKRKFSLGGM</sequence>
<evidence type="ECO:0000313" key="1">
    <source>
        <dbReference type="EMBL" id="BBM53397.1"/>
    </source>
</evidence>
<organism evidence="1 2">
    <name type="scientific">Leptotrichia trevisanii</name>
    <dbReference type="NCBI Taxonomy" id="109328"/>
    <lineage>
        <taxon>Bacteria</taxon>
        <taxon>Fusobacteriati</taxon>
        <taxon>Fusobacteriota</taxon>
        <taxon>Fusobacteriia</taxon>
        <taxon>Fusobacteriales</taxon>
        <taxon>Leptotrichiaceae</taxon>
        <taxon>Leptotrichia</taxon>
    </lineage>
</organism>
<protein>
    <submittedName>
        <fullName evidence="1">Uncharacterized protein</fullName>
    </submittedName>
</protein>
<accession>A0A510KQ19</accession>
<dbReference type="RefSeq" id="WP_146997520.1">
    <property type="nucleotide sequence ID" value="NZ_AP019840.1"/>
</dbReference>
<name>A0A510KQ19_9FUSO</name>
<dbReference type="STRING" id="1122173.GCA_000482505_02665"/>
<evidence type="ECO:0000313" key="2">
    <source>
        <dbReference type="Proteomes" id="UP000321378"/>
    </source>
</evidence>
<gene>
    <name evidence="1" type="ORF">JMUB3935_2384</name>
</gene>
<dbReference type="AlphaFoldDB" id="A0A510KQ19"/>